<dbReference type="Proteomes" id="UP000182489">
    <property type="component" value="Unassembled WGS sequence"/>
</dbReference>
<evidence type="ECO:0000313" key="2">
    <source>
        <dbReference type="Proteomes" id="UP000182489"/>
    </source>
</evidence>
<accession>A0AB38CE34</accession>
<dbReference type="InterPro" id="IPR014718">
    <property type="entry name" value="GH-type_carb-bd"/>
</dbReference>
<dbReference type="InterPro" id="IPR008183">
    <property type="entry name" value="Aldose_1/G6P_1-epimerase"/>
</dbReference>
<dbReference type="GO" id="GO:0004034">
    <property type="term" value="F:aldose 1-epimerase activity"/>
    <property type="evidence" value="ECO:0007669"/>
    <property type="project" value="TreeGrafter"/>
</dbReference>
<dbReference type="Pfam" id="PF01263">
    <property type="entry name" value="Aldose_epim"/>
    <property type="match status" value="1"/>
</dbReference>
<dbReference type="AlphaFoldDB" id="A0AB38CE34"/>
<protein>
    <submittedName>
        <fullName evidence="1">Aldose 1-epimerase</fullName>
    </submittedName>
</protein>
<dbReference type="GO" id="GO:0005737">
    <property type="term" value="C:cytoplasm"/>
    <property type="evidence" value="ECO:0007669"/>
    <property type="project" value="TreeGrafter"/>
</dbReference>
<dbReference type="InterPro" id="IPR011013">
    <property type="entry name" value="Gal_mutarotase_sf_dom"/>
</dbReference>
<name>A0AB38CE34_9BURK</name>
<dbReference type="PANTHER" id="PTHR10091:SF0">
    <property type="entry name" value="GALACTOSE MUTAROTASE"/>
    <property type="match status" value="1"/>
</dbReference>
<dbReference type="GO" id="GO:0006006">
    <property type="term" value="P:glucose metabolic process"/>
    <property type="evidence" value="ECO:0007669"/>
    <property type="project" value="TreeGrafter"/>
</dbReference>
<dbReference type="GO" id="GO:0030246">
    <property type="term" value="F:carbohydrate binding"/>
    <property type="evidence" value="ECO:0007669"/>
    <property type="project" value="InterPro"/>
</dbReference>
<organism evidence="1 2">
    <name type="scientific">Janthinobacterium lividum</name>
    <dbReference type="NCBI Taxonomy" id="29581"/>
    <lineage>
        <taxon>Bacteria</taxon>
        <taxon>Pseudomonadati</taxon>
        <taxon>Pseudomonadota</taxon>
        <taxon>Betaproteobacteria</taxon>
        <taxon>Burkholderiales</taxon>
        <taxon>Oxalobacteraceae</taxon>
        <taxon>Janthinobacterium</taxon>
    </lineage>
</organism>
<gene>
    <name evidence="1" type="ORF">SAMN03097694_4758</name>
</gene>
<comment type="caution">
    <text evidence="1">The sequence shown here is derived from an EMBL/GenBank/DDBJ whole genome shotgun (WGS) entry which is preliminary data.</text>
</comment>
<dbReference type="SUPFAM" id="SSF74650">
    <property type="entry name" value="Galactose mutarotase-like"/>
    <property type="match status" value="1"/>
</dbReference>
<reference evidence="1 2" key="1">
    <citation type="submission" date="2016-11" db="EMBL/GenBank/DDBJ databases">
        <authorList>
            <person name="Varghese N."/>
            <person name="Submissions S."/>
        </authorList>
    </citation>
    <scope>NUCLEOTIDE SEQUENCE [LARGE SCALE GENOMIC DNA]</scope>
    <source>
        <strain evidence="1 2">NFR18</strain>
    </source>
</reference>
<dbReference type="GO" id="GO:0033499">
    <property type="term" value="P:galactose catabolic process via UDP-galactose, Leloir pathway"/>
    <property type="evidence" value="ECO:0007669"/>
    <property type="project" value="TreeGrafter"/>
</dbReference>
<evidence type="ECO:0000313" key="1">
    <source>
        <dbReference type="EMBL" id="SFY14441.1"/>
    </source>
</evidence>
<dbReference type="PANTHER" id="PTHR10091">
    <property type="entry name" value="ALDOSE-1-EPIMERASE"/>
    <property type="match status" value="1"/>
</dbReference>
<sequence length="275" mass="29647">MHAARIPAAQPAAASPRAGAMMHLLRNARGMRVAIDAHDASVRAWWAPDRYGRLADVLGAAPPAARSSTAWQCAPPDDGHLLLHLAHDGLSVRLAYRLDEDGSLHLDCAATADTVSRFALAAPLFNLQGGRAAVGDHVLRLAADRYWPGGHACSAPLDVAGSAFDFRQPAPLASRLAWPALVHLPGFRHDFYWTGSGQLREAARVADPASGRVLRFSSTQDSCHLYSDARCFSLLAQGVQLQPGQVRRFNLAYRLGVQDIDAFDISEPVSMMSNK</sequence>
<proteinExistence type="predicted"/>
<dbReference type="Gene3D" id="2.70.98.10">
    <property type="match status" value="1"/>
</dbReference>
<dbReference type="EMBL" id="FPKH01000006">
    <property type="protein sequence ID" value="SFY14441.1"/>
    <property type="molecule type" value="Genomic_DNA"/>
</dbReference>